<sequence>MDTSLNINNGGQQFELQFPPIDPSAYEGPNSYADAGPTRNRRSRLRSTTPYSRNNSNINRSAHADVASITWLRALVSSLLPSFVSKLLGLTGSQSESRRDETSPRLGQKNDSEMDIDQHHEGLNGIQERLVQSNRIFAEQPITGANGLSSRSRRRSETAQNNSIKRKRSETSIEAVEENLRRQAQIEDQNHKPDLKELYYKNIDPNWYKPFKNNPDNYPKFSSSSRVTTDTYGPDQNLNLPKESPPLKKFKPSITPTPRWFDYYPDKVEDIIDKRRTENIVEKRKAEEKTIEKEKALHKSKKGKERATDINLENGEEKSSGTTSTSPIHISPLKDQSYFAIKTRTPVVATSPQMIFPPSGIIETRPPIPSTVVSSSKIDDKRKSTVTTPEKTAQSVKSPSSMESIVYTHENKDDKSSLGQTHVTDSFTNLSAEDKRQSTSIVNNDSSQKDRSQTSTPLVSEPKSDGLATLSIVNKRDDKQMPAPLSIEPHNDIKKEETTKPISLTTTQDIVDDNSGSSLSEANQSLSTPFITPHNNDNNFVPLPLFSNKGTQPPILATPFLNNTMETGKCSTNDEMEKKEKAKTSSSQPQDNLFPNFQLKKNGQDASATIPSFFSSSLTTVNKADSSFDPAFASTVVSTTASIAPSFSFGSTSTGQLFNGIFSNESDNHIGKTDKPYSKNRLNPRNRRNKQRNFGASGLVNKANNQKTAKTDQGTKMMVPIPNSEFEFAMPSPVGSGTSSQQSLSFSGFTNGGSQTQQITSTSAPIFGAPLFGTTSMFGSSQASISDTGFSVTQTQTQTQTPVSMFTNATSGSTAFGFGTNTAISTSIGLSTAVFPTFGSASQNSITATGFGGQISLTPNSIMQNGQPDNLLGQQMGFGSSQPIFPKINQQNFNNANVQEFNSNSAQNLNQNLSFDFGTGRQPDRPDNRPVRKMRRKKIQ</sequence>
<feature type="region of interest" description="Disordered" evidence="1">
    <location>
        <begin position="910"/>
        <end position="940"/>
    </location>
</feature>
<dbReference type="OrthoDB" id="2388446at2759"/>
<feature type="region of interest" description="Disordered" evidence="1">
    <location>
        <begin position="1"/>
        <end position="58"/>
    </location>
</feature>
<feature type="compositionally biased region" description="Polar residues" evidence="1">
    <location>
        <begin position="584"/>
        <end position="598"/>
    </location>
</feature>
<feature type="compositionally biased region" description="Polar residues" evidence="1">
    <location>
        <begin position="1"/>
        <end position="15"/>
    </location>
</feature>
<feature type="compositionally biased region" description="Basic and acidic residues" evidence="1">
    <location>
        <begin position="96"/>
        <end position="113"/>
    </location>
</feature>
<feature type="compositionally biased region" description="Basic residues" evidence="1">
    <location>
        <begin position="931"/>
        <end position="940"/>
    </location>
</feature>
<feature type="compositionally biased region" description="Basic and acidic residues" evidence="1">
    <location>
        <begin position="287"/>
        <end position="297"/>
    </location>
</feature>
<dbReference type="EMBL" id="QKYT01000517">
    <property type="protein sequence ID" value="RIA84106.1"/>
    <property type="molecule type" value="Genomic_DNA"/>
</dbReference>
<feature type="compositionally biased region" description="Polar residues" evidence="1">
    <location>
        <begin position="214"/>
        <end position="239"/>
    </location>
</feature>
<feature type="region of interest" description="Disordered" evidence="1">
    <location>
        <begin position="663"/>
        <end position="695"/>
    </location>
</feature>
<protein>
    <submittedName>
        <fullName evidence="2">Uncharacterized protein</fullName>
    </submittedName>
</protein>
<feature type="region of interest" description="Disordered" evidence="1">
    <location>
        <begin position="90"/>
        <end position="113"/>
    </location>
</feature>
<dbReference type="Proteomes" id="UP000265703">
    <property type="component" value="Unassembled WGS sequence"/>
</dbReference>
<feature type="compositionally biased region" description="Polar residues" evidence="1">
    <location>
        <begin position="385"/>
        <end position="402"/>
    </location>
</feature>
<accession>A0A397SHC1</accession>
<name>A0A397SHC1_9GLOM</name>
<organism evidence="2 3">
    <name type="scientific">Glomus cerebriforme</name>
    <dbReference type="NCBI Taxonomy" id="658196"/>
    <lineage>
        <taxon>Eukaryota</taxon>
        <taxon>Fungi</taxon>
        <taxon>Fungi incertae sedis</taxon>
        <taxon>Mucoromycota</taxon>
        <taxon>Glomeromycotina</taxon>
        <taxon>Glomeromycetes</taxon>
        <taxon>Glomerales</taxon>
        <taxon>Glomeraceae</taxon>
        <taxon>Glomus</taxon>
    </lineage>
</organism>
<feature type="compositionally biased region" description="Basic and acidic residues" evidence="1">
    <location>
        <begin position="666"/>
        <end position="677"/>
    </location>
</feature>
<keyword evidence="3" id="KW-1185">Reference proteome</keyword>
<feature type="compositionally biased region" description="Polar residues" evidence="1">
    <location>
        <begin position="560"/>
        <end position="573"/>
    </location>
</feature>
<feature type="region of interest" description="Disordered" evidence="1">
    <location>
        <begin position="287"/>
        <end position="330"/>
    </location>
</feature>
<reference evidence="2 3" key="1">
    <citation type="submission" date="2018-06" db="EMBL/GenBank/DDBJ databases">
        <title>Comparative genomics reveals the genomic features of Rhizophagus irregularis, R. cerebriforme, R. diaphanum and Gigaspora rosea, and their symbiotic lifestyle signature.</title>
        <authorList>
            <person name="Morin E."/>
            <person name="San Clemente H."/>
            <person name="Chen E.C.H."/>
            <person name="De La Providencia I."/>
            <person name="Hainaut M."/>
            <person name="Kuo A."/>
            <person name="Kohler A."/>
            <person name="Murat C."/>
            <person name="Tang N."/>
            <person name="Roy S."/>
            <person name="Loubradou J."/>
            <person name="Henrissat B."/>
            <person name="Grigoriev I.V."/>
            <person name="Corradi N."/>
            <person name="Roux C."/>
            <person name="Martin F.M."/>
        </authorList>
    </citation>
    <scope>NUCLEOTIDE SEQUENCE [LARGE SCALE GENOMIC DNA]</scope>
    <source>
        <strain evidence="2 3">DAOM 227022</strain>
    </source>
</reference>
<feature type="compositionally biased region" description="Basic residues" evidence="1">
    <location>
        <begin position="682"/>
        <end position="691"/>
    </location>
</feature>
<dbReference type="AlphaFoldDB" id="A0A397SHC1"/>
<feature type="region of interest" description="Disordered" evidence="1">
    <location>
        <begin position="211"/>
        <end position="251"/>
    </location>
</feature>
<feature type="region of interest" description="Disordered" evidence="1">
    <location>
        <begin position="141"/>
        <end position="171"/>
    </location>
</feature>
<gene>
    <name evidence="2" type="ORF">C1645_742592</name>
</gene>
<feature type="region of interest" description="Disordered" evidence="1">
    <location>
        <begin position="356"/>
        <end position="402"/>
    </location>
</feature>
<comment type="caution">
    <text evidence="2">The sequence shown here is derived from an EMBL/GenBank/DDBJ whole genome shotgun (WGS) entry which is preliminary data.</text>
</comment>
<evidence type="ECO:0000256" key="1">
    <source>
        <dbReference type="SAM" id="MobiDB-lite"/>
    </source>
</evidence>
<feature type="region of interest" description="Disordered" evidence="1">
    <location>
        <begin position="494"/>
        <end position="523"/>
    </location>
</feature>
<feature type="region of interest" description="Disordered" evidence="1">
    <location>
        <begin position="557"/>
        <end position="598"/>
    </location>
</feature>
<evidence type="ECO:0000313" key="3">
    <source>
        <dbReference type="Proteomes" id="UP000265703"/>
    </source>
</evidence>
<feature type="region of interest" description="Disordered" evidence="1">
    <location>
        <begin position="428"/>
        <end position="467"/>
    </location>
</feature>
<feature type="compositionally biased region" description="Polar residues" evidence="1">
    <location>
        <begin position="500"/>
        <end position="523"/>
    </location>
</feature>
<proteinExistence type="predicted"/>
<evidence type="ECO:0000313" key="2">
    <source>
        <dbReference type="EMBL" id="RIA84106.1"/>
    </source>
</evidence>